<sequence length="447" mass="48203">MSKLPTGWMIVNLGKVADFEMGQAPPGVFCNKDGNGTVFVKAGEFGVDYPRVREWTTRPLKSAHLGDVLICVVGATSGKLNLGIDCAIGRSVAAIRPSACVSQKIVYRQLQLQVEQLRADSSGTAQGVISKQMLADIQLVLPPAVEQTRIANQLDTLLARVQACNDRFDAIHALLKRFRQTVLSEATSGDLTESEGNAGSWTETTIGAVSSDLRYGTSKKCDYSTQGTGVLRIPNIAERGRIDATDLKRAVFDSKELQKLALREGDLLVIRSNGSVELVGKTGLVTADESGLLFAGYLMRLRVNPLKALPAFIQICLSAPTQRQYIERTAKSTSGVNNLNAEELRALSLLLPTLSKQAEIVRRVEALFKLADQIEARCMTARALAQRLSPLVLAKAFRGELVPQDPNDEPASALLARLASSNTAVAGKHMKKVPVALKEKGQAAIKS</sequence>
<dbReference type="InterPro" id="IPR000055">
    <property type="entry name" value="Restrct_endonuc_typeI_TRD"/>
</dbReference>
<dbReference type="CDD" id="cd17517">
    <property type="entry name" value="RMtype1_S_EcoKI_StySPI-TRD2-CR2_like"/>
    <property type="match status" value="1"/>
</dbReference>
<protein>
    <recommendedName>
        <fullName evidence="4">Type I restriction modification DNA specificity domain-containing protein</fullName>
    </recommendedName>
</protein>
<dbReference type="RefSeq" id="WP_078363991.1">
    <property type="nucleotide sequence ID" value="NZ_MTJN01000002.1"/>
</dbReference>
<evidence type="ECO:0000256" key="1">
    <source>
        <dbReference type="ARBA" id="ARBA00010923"/>
    </source>
</evidence>
<keyword evidence="6" id="KW-1185">Reference proteome</keyword>
<evidence type="ECO:0000313" key="5">
    <source>
        <dbReference type="EMBL" id="OOV06208.1"/>
    </source>
</evidence>
<proteinExistence type="inferred from homology"/>
<dbReference type="SUPFAM" id="SSF116734">
    <property type="entry name" value="DNA methylase specificity domain"/>
    <property type="match status" value="2"/>
</dbReference>
<feature type="domain" description="Type I restriction modification DNA specificity" evidence="4">
    <location>
        <begin position="5"/>
        <end position="159"/>
    </location>
</feature>
<dbReference type="PANTHER" id="PTHR43140:SF1">
    <property type="entry name" value="TYPE I RESTRICTION ENZYME ECOKI SPECIFICITY SUBUNIT"/>
    <property type="match status" value="1"/>
</dbReference>
<gene>
    <name evidence="5" type="ORF">RF819_05235</name>
</gene>
<name>A0A1T1AQF7_RHOFE</name>
<dbReference type="PANTHER" id="PTHR43140">
    <property type="entry name" value="TYPE-1 RESTRICTION ENZYME ECOKI SPECIFICITY PROTEIN"/>
    <property type="match status" value="1"/>
</dbReference>
<dbReference type="Proteomes" id="UP000190750">
    <property type="component" value="Unassembled WGS sequence"/>
</dbReference>
<dbReference type="GO" id="GO:0009307">
    <property type="term" value="P:DNA restriction-modification system"/>
    <property type="evidence" value="ECO:0007669"/>
    <property type="project" value="UniProtKB-KW"/>
</dbReference>
<comment type="caution">
    <text evidence="5">The sequence shown here is derived from an EMBL/GenBank/DDBJ whole genome shotgun (WGS) entry which is preliminary data.</text>
</comment>
<accession>A0A1T1AQF7</accession>
<evidence type="ECO:0000256" key="2">
    <source>
        <dbReference type="ARBA" id="ARBA00022747"/>
    </source>
</evidence>
<keyword evidence="2" id="KW-0680">Restriction system</keyword>
<dbReference type="Pfam" id="PF01420">
    <property type="entry name" value="Methylase_S"/>
    <property type="match status" value="1"/>
</dbReference>
<evidence type="ECO:0000313" key="6">
    <source>
        <dbReference type="Proteomes" id="UP000190750"/>
    </source>
</evidence>
<dbReference type="OrthoDB" id="5298944at2"/>
<dbReference type="GO" id="GO:0003677">
    <property type="term" value="F:DNA binding"/>
    <property type="evidence" value="ECO:0007669"/>
    <property type="project" value="UniProtKB-KW"/>
</dbReference>
<organism evidence="5 6">
    <name type="scientific">Rhodoferax fermentans</name>
    <dbReference type="NCBI Taxonomy" id="28066"/>
    <lineage>
        <taxon>Bacteria</taxon>
        <taxon>Pseudomonadati</taxon>
        <taxon>Pseudomonadota</taxon>
        <taxon>Betaproteobacteria</taxon>
        <taxon>Burkholderiales</taxon>
        <taxon>Comamonadaceae</taxon>
        <taxon>Rhodoferax</taxon>
    </lineage>
</organism>
<dbReference type="EMBL" id="MTJN01000002">
    <property type="protein sequence ID" value="OOV06208.1"/>
    <property type="molecule type" value="Genomic_DNA"/>
</dbReference>
<dbReference type="InterPro" id="IPR044946">
    <property type="entry name" value="Restrct_endonuc_typeI_TRD_sf"/>
</dbReference>
<evidence type="ECO:0000259" key="4">
    <source>
        <dbReference type="Pfam" id="PF01420"/>
    </source>
</evidence>
<dbReference type="InterPro" id="IPR051212">
    <property type="entry name" value="Type-I_RE_S_subunit"/>
</dbReference>
<keyword evidence="3" id="KW-0238">DNA-binding</keyword>
<dbReference type="AlphaFoldDB" id="A0A1T1AQF7"/>
<dbReference type="STRING" id="28066.RF819_05235"/>
<reference evidence="5 6" key="1">
    <citation type="submission" date="2017-01" db="EMBL/GenBank/DDBJ databases">
        <title>Genome sequencing of Rhodoferax fermentans JCM 7819.</title>
        <authorList>
            <person name="Kim Y.J."/>
            <person name="Farh M.E.-A."/>
            <person name="Yang D.-C."/>
        </authorList>
    </citation>
    <scope>NUCLEOTIDE SEQUENCE [LARGE SCALE GENOMIC DNA]</scope>
    <source>
        <strain evidence="5 6">JCM 7819</strain>
    </source>
</reference>
<dbReference type="Gene3D" id="3.90.220.20">
    <property type="entry name" value="DNA methylase specificity domains"/>
    <property type="match status" value="2"/>
</dbReference>
<evidence type="ECO:0000256" key="3">
    <source>
        <dbReference type="ARBA" id="ARBA00023125"/>
    </source>
</evidence>
<comment type="similarity">
    <text evidence="1">Belongs to the type-I restriction system S methylase family.</text>
</comment>